<dbReference type="GeneID" id="8682697"/>
<dbReference type="Proteomes" id="UP000001882">
    <property type="component" value="Chromosome"/>
</dbReference>
<reference evidence="11 12" key="1">
    <citation type="journal article" date="2007" name="Appl. Environ. Microbiol.">
        <title>Isolation of key methanogens for global methane emission from rice paddy fields: a novel isolate affiliated with the clone cluster rice cluster I.</title>
        <authorList>
            <person name="Sakai S."/>
            <person name="Imachi H."/>
            <person name="Sekiguchi Y."/>
            <person name="Ohashi A."/>
            <person name="Harada H."/>
            <person name="Kamagata Y."/>
        </authorList>
    </citation>
    <scope>NUCLEOTIDE SEQUENCE [LARGE SCALE GENOMIC DNA]</scope>
    <source>
        <strain evidence="12">DSM 17711 / JCM 13418 / NBRC 101707 / SANAE</strain>
    </source>
</reference>
<evidence type="ECO:0000256" key="5">
    <source>
        <dbReference type="ARBA" id="ARBA00022741"/>
    </source>
</evidence>
<dbReference type="OrthoDB" id="18209at2157"/>
<keyword evidence="12" id="KW-1185">Reference proteome</keyword>
<dbReference type="STRING" id="304371.MCP_0450"/>
<dbReference type="FunFam" id="3.40.50.300:FF:000224">
    <property type="entry name" value="Energy-coupling factor transporter ATP-binding protein EcfA"/>
    <property type="match status" value="1"/>
</dbReference>
<dbReference type="SMART" id="SM00382">
    <property type="entry name" value="AAA"/>
    <property type="match status" value="1"/>
</dbReference>
<name>D1YVQ0_METPS</name>
<comment type="subcellular location">
    <subcellularLocation>
        <location evidence="1">Cell membrane</location>
        <topology evidence="1">Peripheral membrane protein</topology>
    </subcellularLocation>
</comment>
<dbReference type="InterPro" id="IPR017871">
    <property type="entry name" value="ABC_transporter-like_CS"/>
</dbReference>
<keyword evidence="4" id="KW-1003">Cell membrane</keyword>
<evidence type="ECO:0000256" key="6">
    <source>
        <dbReference type="ARBA" id="ARBA00022840"/>
    </source>
</evidence>
<gene>
    <name evidence="11" type="ordered locus">MCP_0450</name>
</gene>
<keyword evidence="6" id="KW-0067">ATP-binding</keyword>
<dbReference type="GO" id="GO:0005524">
    <property type="term" value="F:ATP binding"/>
    <property type="evidence" value="ECO:0007669"/>
    <property type="project" value="UniProtKB-KW"/>
</dbReference>
<dbReference type="RefSeq" id="WP_012899202.1">
    <property type="nucleotide sequence ID" value="NC_013665.1"/>
</dbReference>
<dbReference type="SUPFAM" id="SSF52540">
    <property type="entry name" value="P-loop containing nucleoside triphosphate hydrolases"/>
    <property type="match status" value="1"/>
</dbReference>
<dbReference type="PANTHER" id="PTHR43553">
    <property type="entry name" value="HEAVY METAL TRANSPORTER"/>
    <property type="match status" value="1"/>
</dbReference>
<accession>D1YVQ0</accession>
<dbReference type="PATRIC" id="fig|304371.9.peg.462"/>
<organism evidence="11 12">
    <name type="scientific">Methanocella paludicola (strain DSM 17711 / JCM 13418 / NBRC 101707 / SANAE)</name>
    <dbReference type="NCBI Taxonomy" id="304371"/>
    <lineage>
        <taxon>Archaea</taxon>
        <taxon>Methanobacteriati</taxon>
        <taxon>Methanobacteriota</taxon>
        <taxon>Stenosarchaea group</taxon>
        <taxon>Methanomicrobia</taxon>
        <taxon>Methanocellales</taxon>
        <taxon>Methanocellaceae</taxon>
        <taxon>Methanocella</taxon>
    </lineage>
</organism>
<dbReference type="eggNOG" id="arCOG00202">
    <property type="taxonomic scope" value="Archaea"/>
</dbReference>
<evidence type="ECO:0000256" key="1">
    <source>
        <dbReference type="ARBA" id="ARBA00004202"/>
    </source>
</evidence>
<evidence type="ECO:0000256" key="2">
    <source>
        <dbReference type="ARBA" id="ARBA00005417"/>
    </source>
</evidence>
<evidence type="ECO:0000256" key="9">
    <source>
        <dbReference type="ARBA" id="ARBA00025157"/>
    </source>
</evidence>
<dbReference type="PROSITE" id="PS00211">
    <property type="entry name" value="ABC_TRANSPORTER_1"/>
    <property type="match status" value="1"/>
</dbReference>
<keyword evidence="3" id="KW-0813">Transport</keyword>
<comment type="function">
    <text evidence="9">Probably part of an ABC transporter complex. Responsible for energy coupling to the transport system.</text>
</comment>
<keyword evidence="8" id="KW-0472">Membrane</keyword>
<dbReference type="Pfam" id="PF00005">
    <property type="entry name" value="ABC_tran"/>
    <property type="match status" value="1"/>
</dbReference>
<keyword evidence="7" id="KW-1278">Translocase</keyword>
<dbReference type="PROSITE" id="PS50893">
    <property type="entry name" value="ABC_TRANSPORTER_2"/>
    <property type="match status" value="1"/>
</dbReference>
<evidence type="ECO:0000256" key="3">
    <source>
        <dbReference type="ARBA" id="ARBA00022448"/>
    </source>
</evidence>
<dbReference type="InterPro" id="IPR003593">
    <property type="entry name" value="AAA+_ATPase"/>
</dbReference>
<protein>
    <submittedName>
        <fullName evidence="11">Cobalt ABC transporter ATP binding protein</fullName>
    </submittedName>
</protein>
<keyword evidence="5" id="KW-0547">Nucleotide-binding</keyword>
<comment type="similarity">
    <text evidence="2">Belongs to the ABC transporter superfamily.</text>
</comment>
<dbReference type="PANTHER" id="PTHR43553:SF24">
    <property type="entry name" value="ENERGY-COUPLING FACTOR TRANSPORTER ATP-BINDING PROTEIN ECFA1"/>
    <property type="match status" value="1"/>
</dbReference>
<dbReference type="FunCoup" id="D1YVQ0">
    <property type="interactions" value="59"/>
</dbReference>
<sequence length="287" mass="31856">MLEYDSHCACPVKRNDDIIHVDCASHIYPDGVQGIHNMCFHVHEREIVAVCGGNGSGKSTLLEHLNGLLLPSSGRVYVMGEELTGATKNEIWRYVGLVFQRPEDQLFAPTVLDDVMFGPLNMGMSMPEARKAAVEALESVGATGMDDRLPAYLSGGQKRLVAIAGVLAMKPRVIAMDEPTSDLDTWHSELIERIIVRLRNEFGISVVMATHDLDMVARLADRVCILKRGAIVGEGTPRDIFYNRALVEGSGLAVPKVVEIYHDYCYHFNKEPDMRPLNVHELIEAMR</sequence>
<evidence type="ECO:0000256" key="7">
    <source>
        <dbReference type="ARBA" id="ARBA00022967"/>
    </source>
</evidence>
<reference evidence="11 12" key="2">
    <citation type="journal article" date="2008" name="Int. J. Syst. Evol. Microbiol.">
        <title>Methanocella paludicola gen. nov., sp. nov., a methane-producing archaeon, the first isolate of the lineage 'Rice Cluster I', and proposal of the new archaeal order Methanocellales ord. nov.</title>
        <authorList>
            <person name="Sakai S."/>
            <person name="Imachi H."/>
            <person name="Hanada S."/>
            <person name="Ohashi A."/>
            <person name="Harada H."/>
            <person name="Kamagata Y."/>
        </authorList>
    </citation>
    <scope>NUCLEOTIDE SEQUENCE [LARGE SCALE GENOMIC DNA]</scope>
    <source>
        <strain evidence="12">DSM 17711 / JCM 13418 / NBRC 101707 / SANAE</strain>
    </source>
</reference>
<evidence type="ECO:0000313" key="12">
    <source>
        <dbReference type="Proteomes" id="UP000001882"/>
    </source>
</evidence>
<dbReference type="GO" id="GO:0043190">
    <property type="term" value="C:ATP-binding cassette (ABC) transporter complex"/>
    <property type="evidence" value="ECO:0007669"/>
    <property type="project" value="TreeGrafter"/>
</dbReference>
<feature type="domain" description="ABC transporter" evidence="10">
    <location>
        <begin position="13"/>
        <end position="253"/>
    </location>
</feature>
<evidence type="ECO:0000313" key="11">
    <source>
        <dbReference type="EMBL" id="BAI60522.1"/>
    </source>
</evidence>
<dbReference type="Gene3D" id="3.40.50.300">
    <property type="entry name" value="P-loop containing nucleotide triphosphate hydrolases"/>
    <property type="match status" value="1"/>
</dbReference>
<dbReference type="InterPro" id="IPR027417">
    <property type="entry name" value="P-loop_NTPase"/>
</dbReference>
<evidence type="ECO:0000259" key="10">
    <source>
        <dbReference type="PROSITE" id="PS50893"/>
    </source>
</evidence>
<evidence type="ECO:0000256" key="8">
    <source>
        <dbReference type="ARBA" id="ARBA00023136"/>
    </source>
</evidence>
<dbReference type="AlphaFoldDB" id="D1YVQ0"/>
<evidence type="ECO:0000256" key="4">
    <source>
        <dbReference type="ARBA" id="ARBA00022475"/>
    </source>
</evidence>
<dbReference type="InterPro" id="IPR003439">
    <property type="entry name" value="ABC_transporter-like_ATP-bd"/>
</dbReference>
<proteinExistence type="inferred from homology"/>
<dbReference type="CDD" id="cd03225">
    <property type="entry name" value="ABC_cobalt_CbiO_domain1"/>
    <property type="match status" value="1"/>
</dbReference>
<reference evidence="12" key="3">
    <citation type="journal article" date="2011" name="PLoS ONE">
        <title>Genome sequence of a mesophilic hydrogenotrophic methanogen Methanocella paludicola, the first cultivated representative of the order Methanocellales.</title>
        <authorList>
            <person name="Sakai S."/>
            <person name="Takaki Y."/>
            <person name="Shimamura S."/>
            <person name="Sekine M."/>
            <person name="Tajima T."/>
            <person name="Kosugi H."/>
            <person name="Ichikawa N."/>
            <person name="Tasumi E."/>
            <person name="Hiraki A.T."/>
            <person name="Shimizu A."/>
            <person name="Kato Y."/>
            <person name="Nishiko R."/>
            <person name="Mori K."/>
            <person name="Fujita N."/>
            <person name="Imachi H."/>
            <person name="Takai K."/>
        </authorList>
    </citation>
    <scope>NUCLEOTIDE SEQUENCE [LARGE SCALE GENOMIC DNA]</scope>
    <source>
        <strain evidence="12">DSM 17711 / JCM 13418 / NBRC 101707 / SANAE</strain>
    </source>
</reference>
<dbReference type="InterPro" id="IPR050095">
    <property type="entry name" value="ECF_ABC_transporter_ATP-bd"/>
</dbReference>
<dbReference type="GO" id="GO:0016887">
    <property type="term" value="F:ATP hydrolysis activity"/>
    <property type="evidence" value="ECO:0007669"/>
    <property type="project" value="InterPro"/>
</dbReference>
<dbReference type="KEGG" id="mpd:MCP_0450"/>
<dbReference type="InterPro" id="IPR015856">
    <property type="entry name" value="ABC_transpr_CbiO/EcfA_su"/>
</dbReference>
<dbReference type="InParanoid" id="D1YVQ0"/>
<dbReference type="GO" id="GO:0042626">
    <property type="term" value="F:ATPase-coupled transmembrane transporter activity"/>
    <property type="evidence" value="ECO:0007669"/>
    <property type="project" value="TreeGrafter"/>
</dbReference>
<dbReference type="EMBL" id="AP011532">
    <property type="protein sequence ID" value="BAI60522.1"/>
    <property type="molecule type" value="Genomic_DNA"/>
</dbReference>